<dbReference type="EMBL" id="BONZ01000057">
    <property type="protein sequence ID" value="GIH17826.1"/>
    <property type="molecule type" value="Genomic_DNA"/>
</dbReference>
<evidence type="ECO:0000313" key="3">
    <source>
        <dbReference type="Proteomes" id="UP000642748"/>
    </source>
</evidence>
<keyword evidence="1" id="KW-0732">Signal</keyword>
<proteinExistence type="predicted"/>
<keyword evidence="3" id="KW-1185">Reference proteome</keyword>
<dbReference type="Proteomes" id="UP000642748">
    <property type="component" value="Unassembled WGS sequence"/>
</dbReference>
<comment type="caution">
    <text evidence="2">The sequence shown here is derived from an EMBL/GenBank/DDBJ whole genome shotgun (WGS) entry which is preliminary data.</text>
</comment>
<sequence>MRVKHTFLALVATGALIGGLVAAPATAATAATTAATAANGATIANGATAANRTAAANGNTAIPAAAGPTGIEGSAEGAIRESAARTDGARHIDTPTMISRITALHENTYDFLVESPTDWADLSTEFMPAAQAAGIRVFGYLVPPSECPSSSGHDGSCDGYLPYHKDYVAWGKALATLSVRYPDLVGWTVDDMDYNLTLFTASYVNSMNTAARSIAPNLSFYLQLYQPTITQSRIDSYAAGIAGVIMPYRDGAYRNTAWTGTFQSAVNSVTAILNRDSKQLIVMLYGNSLSSTDIPPDTDYVRTLTSQALADTASAQIAGVILWNLILDPTGRPANSATNQAHTGNGALVLTVAANTATSAGQYAQASTTIHLDSGSSSCVMVLHRRDSRPTSAPAGYHEREAYVGGHAVWKTDVTYDGTDWYSSSPLDITSDLTNGSASLVLRLTELTGVANYQVTMAFDDITLTGCGIANPTFETDSGWTISRSGGPVLASIYQYSPTYTTDTFAAVASLYNG</sequence>
<dbReference type="RefSeq" id="WP_203921368.1">
    <property type="nucleotide sequence ID" value="NZ_BONZ01000057.1"/>
</dbReference>
<dbReference type="AlphaFoldDB" id="A0A8J3R071"/>
<organism evidence="2 3">
    <name type="scientific">Rugosimonospora africana</name>
    <dbReference type="NCBI Taxonomy" id="556532"/>
    <lineage>
        <taxon>Bacteria</taxon>
        <taxon>Bacillati</taxon>
        <taxon>Actinomycetota</taxon>
        <taxon>Actinomycetes</taxon>
        <taxon>Micromonosporales</taxon>
        <taxon>Micromonosporaceae</taxon>
        <taxon>Rugosimonospora</taxon>
    </lineage>
</organism>
<feature type="chain" id="PRO_5035176970" evidence="1">
    <location>
        <begin position="28"/>
        <end position="514"/>
    </location>
</feature>
<name>A0A8J3R071_9ACTN</name>
<accession>A0A8J3R071</accession>
<gene>
    <name evidence="2" type="ORF">Raf01_59980</name>
</gene>
<evidence type="ECO:0000256" key="1">
    <source>
        <dbReference type="SAM" id="SignalP"/>
    </source>
</evidence>
<protein>
    <submittedName>
        <fullName evidence="2">Uncharacterized protein</fullName>
    </submittedName>
</protein>
<evidence type="ECO:0000313" key="2">
    <source>
        <dbReference type="EMBL" id="GIH17826.1"/>
    </source>
</evidence>
<feature type="signal peptide" evidence="1">
    <location>
        <begin position="1"/>
        <end position="27"/>
    </location>
</feature>
<reference evidence="2" key="1">
    <citation type="submission" date="2021-01" db="EMBL/GenBank/DDBJ databases">
        <title>Whole genome shotgun sequence of Rugosimonospora africana NBRC 104875.</title>
        <authorList>
            <person name="Komaki H."/>
            <person name="Tamura T."/>
        </authorList>
    </citation>
    <scope>NUCLEOTIDE SEQUENCE</scope>
    <source>
        <strain evidence="2">NBRC 104875</strain>
    </source>
</reference>